<keyword evidence="6 11" id="KW-0863">Zinc-finger</keyword>
<evidence type="ECO:0000259" key="13">
    <source>
        <dbReference type="PROSITE" id="PS50089"/>
    </source>
</evidence>
<dbReference type="EMBL" id="HE580267">
    <property type="protein sequence ID" value="CCD22899.1"/>
    <property type="molecule type" value="Genomic_DNA"/>
</dbReference>
<feature type="region of interest" description="Disordered" evidence="12">
    <location>
        <begin position="1"/>
        <end position="22"/>
    </location>
</feature>
<dbReference type="RefSeq" id="XP_003668142.1">
    <property type="nucleotide sequence ID" value="XM_003668094.1"/>
</dbReference>
<dbReference type="GO" id="GO:0016740">
    <property type="term" value="F:transferase activity"/>
    <property type="evidence" value="ECO:0007669"/>
    <property type="project" value="UniProtKB-KW"/>
</dbReference>
<dbReference type="STRING" id="1071378.G0W511"/>
<evidence type="ECO:0000256" key="4">
    <source>
        <dbReference type="ARBA" id="ARBA00022692"/>
    </source>
</evidence>
<dbReference type="GO" id="GO:0016020">
    <property type="term" value="C:membrane"/>
    <property type="evidence" value="ECO:0007669"/>
    <property type="project" value="UniProtKB-SubCell"/>
</dbReference>
<dbReference type="InterPro" id="IPR013083">
    <property type="entry name" value="Znf_RING/FYVE/PHD"/>
</dbReference>
<evidence type="ECO:0000256" key="5">
    <source>
        <dbReference type="ARBA" id="ARBA00022723"/>
    </source>
</evidence>
<dbReference type="GO" id="GO:0008270">
    <property type="term" value="F:zinc ion binding"/>
    <property type="evidence" value="ECO:0007669"/>
    <property type="project" value="UniProtKB-KW"/>
</dbReference>
<evidence type="ECO:0000256" key="2">
    <source>
        <dbReference type="ARBA" id="ARBA00004906"/>
    </source>
</evidence>
<evidence type="ECO:0000256" key="10">
    <source>
        <dbReference type="ARBA" id="ARBA00023136"/>
    </source>
</evidence>
<sequence>MSTYEEEHGLNDSDETGNHRNTERRELRNEFRELFQAYGSNNSRNGNNDNVILLQMLSELIPEDLQQEWFEQIDSKNRKSCSKEFIDSLPRIKANSIKDKNAECAICFCKFLEDKYPLVAELPHCGHRFDLECISVWLSKSDTCPLCRDSVLSHKTDIDVSKTEMEEDWGMYG</sequence>
<dbReference type="SUPFAM" id="SSF57850">
    <property type="entry name" value="RING/U-box"/>
    <property type="match status" value="1"/>
</dbReference>
<evidence type="ECO:0000313" key="14">
    <source>
        <dbReference type="EMBL" id="CCD22899.1"/>
    </source>
</evidence>
<dbReference type="Gene3D" id="3.30.40.10">
    <property type="entry name" value="Zinc/RING finger domain, C3HC4 (zinc finger)"/>
    <property type="match status" value="1"/>
</dbReference>
<dbReference type="eggNOG" id="KOG0800">
    <property type="taxonomic scope" value="Eukaryota"/>
</dbReference>
<reference evidence="14 15" key="1">
    <citation type="journal article" date="2011" name="Proc. Natl. Acad. Sci. U.S.A.">
        <title>Evolutionary erosion of yeast sex chromosomes by mating-type switching accidents.</title>
        <authorList>
            <person name="Gordon J.L."/>
            <person name="Armisen D."/>
            <person name="Proux-Wera E."/>
            <person name="Oheigeartaigh S.S."/>
            <person name="Byrne K.P."/>
            <person name="Wolfe K.H."/>
        </authorList>
    </citation>
    <scope>NUCLEOTIDE SEQUENCE [LARGE SCALE GENOMIC DNA]</scope>
    <source>
        <strain evidence="15">ATCC 10597 / BCRC 20456 / CBS 421 / NBRC 0211 / NRRL Y-12639</strain>
    </source>
</reference>
<keyword evidence="10" id="KW-0472">Membrane</keyword>
<dbReference type="GeneID" id="11494362"/>
<keyword evidence="9" id="KW-1133">Transmembrane helix</keyword>
<dbReference type="SMART" id="SM00184">
    <property type="entry name" value="RING"/>
    <property type="match status" value="1"/>
</dbReference>
<evidence type="ECO:0000256" key="8">
    <source>
        <dbReference type="ARBA" id="ARBA00022833"/>
    </source>
</evidence>
<dbReference type="InterPro" id="IPR001841">
    <property type="entry name" value="Znf_RING"/>
</dbReference>
<evidence type="ECO:0000256" key="3">
    <source>
        <dbReference type="ARBA" id="ARBA00022679"/>
    </source>
</evidence>
<evidence type="ECO:0000313" key="15">
    <source>
        <dbReference type="Proteomes" id="UP000000689"/>
    </source>
</evidence>
<dbReference type="PANTHER" id="PTHR45768:SF18">
    <property type="entry name" value="RING-H2 FINGER PROTEIN ATL47-RELATED"/>
    <property type="match status" value="1"/>
</dbReference>
<dbReference type="OrthoDB" id="8062037at2759"/>
<dbReference type="KEGG" id="ndi:NDAI_0A07450"/>
<accession>G0W511</accession>
<evidence type="ECO:0000256" key="12">
    <source>
        <dbReference type="SAM" id="MobiDB-lite"/>
    </source>
</evidence>
<evidence type="ECO:0000256" key="7">
    <source>
        <dbReference type="ARBA" id="ARBA00022786"/>
    </source>
</evidence>
<name>G0W511_NAUDC</name>
<keyword evidence="3" id="KW-0808">Transferase</keyword>
<dbReference type="Proteomes" id="UP000000689">
    <property type="component" value="Chromosome 1"/>
</dbReference>
<protein>
    <recommendedName>
        <fullName evidence="13">RING-type domain-containing protein</fullName>
    </recommendedName>
</protein>
<dbReference type="PROSITE" id="PS50089">
    <property type="entry name" value="ZF_RING_2"/>
    <property type="match status" value="1"/>
</dbReference>
<feature type="domain" description="RING-type" evidence="13">
    <location>
        <begin position="104"/>
        <end position="148"/>
    </location>
</feature>
<organism evidence="14 15">
    <name type="scientific">Naumovozyma dairenensis (strain ATCC 10597 / BCRC 20456 / CBS 421 / NBRC 0211 / NRRL Y-12639)</name>
    <name type="common">Saccharomyces dairenensis</name>
    <dbReference type="NCBI Taxonomy" id="1071378"/>
    <lineage>
        <taxon>Eukaryota</taxon>
        <taxon>Fungi</taxon>
        <taxon>Dikarya</taxon>
        <taxon>Ascomycota</taxon>
        <taxon>Saccharomycotina</taxon>
        <taxon>Saccharomycetes</taxon>
        <taxon>Saccharomycetales</taxon>
        <taxon>Saccharomycetaceae</taxon>
        <taxon>Naumovozyma</taxon>
    </lineage>
</organism>
<comment type="subcellular location">
    <subcellularLocation>
        <location evidence="1">Membrane</location>
        <topology evidence="1">Single-pass membrane protein</topology>
    </subcellularLocation>
</comment>
<keyword evidence="5" id="KW-0479">Metal-binding</keyword>
<proteinExistence type="predicted"/>
<keyword evidence="4" id="KW-0812">Transmembrane</keyword>
<gene>
    <name evidence="14" type="primary">NDAI0A07450</name>
    <name evidence="14" type="ordered locus">NDAI_0A07450</name>
</gene>
<dbReference type="HOGENOM" id="CLU_076142_1_0_1"/>
<dbReference type="OMA" id="EEDWGMY"/>
<evidence type="ECO:0000256" key="11">
    <source>
        <dbReference type="PROSITE-ProRule" id="PRU00175"/>
    </source>
</evidence>
<evidence type="ECO:0000256" key="1">
    <source>
        <dbReference type="ARBA" id="ARBA00004167"/>
    </source>
</evidence>
<dbReference type="AlphaFoldDB" id="G0W511"/>
<keyword evidence="7" id="KW-0833">Ubl conjugation pathway</keyword>
<comment type="pathway">
    <text evidence="2">Protein modification; protein ubiquitination.</text>
</comment>
<evidence type="ECO:0000256" key="9">
    <source>
        <dbReference type="ARBA" id="ARBA00022989"/>
    </source>
</evidence>
<keyword evidence="15" id="KW-1185">Reference proteome</keyword>
<dbReference type="PANTHER" id="PTHR45768">
    <property type="entry name" value="E3 UBIQUITIN-PROTEIN LIGASE RNF13-LIKE"/>
    <property type="match status" value="1"/>
</dbReference>
<dbReference type="Pfam" id="PF13639">
    <property type="entry name" value="zf-RING_2"/>
    <property type="match status" value="1"/>
</dbReference>
<keyword evidence="8" id="KW-0862">Zinc</keyword>
<evidence type="ECO:0000256" key="6">
    <source>
        <dbReference type="ARBA" id="ARBA00022771"/>
    </source>
</evidence>